<evidence type="ECO:0000256" key="4">
    <source>
        <dbReference type="ARBA" id="ARBA00034481"/>
    </source>
</evidence>
<accession>A0AAV3RWZ2</accession>
<evidence type="ECO:0000259" key="6">
    <source>
        <dbReference type="Pfam" id="PF00891"/>
    </source>
</evidence>
<dbReference type="EMBL" id="BAABME010013050">
    <property type="protein sequence ID" value="GAA0185767.1"/>
    <property type="molecule type" value="Genomic_DNA"/>
</dbReference>
<gene>
    <name evidence="8" type="ORF">LIER_33055</name>
</gene>
<dbReference type="InterPro" id="IPR036390">
    <property type="entry name" value="WH_DNA-bd_sf"/>
</dbReference>
<dbReference type="InterPro" id="IPR036388">
    <property type="entry name" value="WH-like_DNA-bd_sf"/>
</dbReference>
<reference evidence="8 9" key="1">
    <citation type="submission" date="2024-01" db="EMBL/GenBank/DDBJ databases">
        <title>The complete chloroplast genome sequence of Lithospermum erythrorhizon: insights into the phylogenetic relationship among Boraginaceae species and the maternal lineages of purple gromwells.</title>
        <authorList>
            <person name="Okada T."/>
            <person name="Watanabe K."/>
        </authorList>
    </citation>
    <scope>NUCLEOTIDE SEQUENCE [LARGE SCALE GENOMIC DNA]</scope>
</reference>
<feature type="domain" description="O-methyltransferase dimerisation" evidence="7">
    <location>
        <begin position="26"/>
        <end position="113"/>
    </location>
</feature>
<protein>
    <submittedName>
        <fullName evidence="8">Methyltransferase</fullName>
    </submittedName>
</protein>
<dbReference type="Proteomes" id="UP001454036">
    <property type="component" value="Unassembled WGS sequence"/>
</dbReference>
<sequence>MGDLAVEAPMTEQALVDGQIDISNRLFSFVDSMTLKCAVELRIADIIHSHGCPLSLSQIASGINQNSPSSPPINQPNLQRVMRKLVQMKIFTKTYTATDVVYGLTPSSVSLLHDADITLAPFLLWQNDPTSLSTLHYLSACVKDPQGMVTGFQEGHGTKNVFAMAKADPEYNKIFNAAMKSWCTVFAKAVLSGYKDGFGKIQTLVEVGGGVGFLLSEVVKNFPHIKGTNFDLPHVVEMALDNGLISHVSGNMFEDDIPSADAIMMKNILHDWGDEDCIKILKNCRKTIGNNKSGKLIIVDIVIREGGPSSQGPLHDFVVTFDIVMLAHTSGGKERTEEEWKKLFAAGGFPTINVIDLPIYASIIEAYTE</sequence>
<keyword evidence="1 8" id="KW-0489">Methyltransferase</keyword>
<dbReference type="GO" id="GO:0008171">
    <property type="term" value="F:O-methyltransferase activity"/>
    <property type="evidence" value="ECO:0007669"/>
    <property type="project" value="InterPro"/>
</dbReference>
<dbReference type="PANTHER" id="PTHR11746">
    <property type="entry name" value="O-METHYLTRANSFERASE"/>
    <property type="match status" value="1"/>
</dbReference>
<dbReference type="SUPFAM" id="SSF53335">
    <property type="entry name" value="S-adenosyl-L-methionine-dependent methyltransferases"/>
    <property type="match status" value="1"/>
</dbReference>
<evidence type="ECO:0000256" key="1">
    <source>
        <dbReference type="ARBA" id="ARBA00022603"/>
    </source>
</evidence>
<evidence type="ECO:0000313" key="8">
    <source>
        <dbReference type="EMBL" id="GAA0185767.1"/>
    </source>
</evidence>
<dbReference type="InterPro" id="IPR012967">
    <property type="entry name" value="COMT_dimerisation"/>
</dbReference>
<feature type="domain" description="O-methyltransferase C-terminal" evidence="6">
    <location>
        <begin position="136"/>
        <end position="349"/>
    </location>
</feature>
<evidence type="ECO:0000256" key="5">
    <source>
        <dbReference type="PIRSR" id="PIRSR005739-1"/>
    </source>
</evidence>
<proteinExistence type="inferred from homology"/>
<evidence type="ECO:0000259" key="7">
    <source>
        <dbReference type="Pfam" id="PF08100"/>
    </source>
</evidence>
<dbReference type="SUPFAM" id="SSF46785">
    <property type="entry name" value="Winged helix' DNA-binding domain"/>
    <property type="match status" value="1"/>
</dbReference>
<dbReference type="GO" id="GO:0032259">
    <property type="term" value="P:methylation"/>
    <property type="evidence" value="ECO:0007669"/>
    <property type="project" value="UniProtKB-KW"/>
</dbReference>
<name>A0AAV3RWZ2_LITER</name>
<dbReference type="InterPro" id="IPR001077">
    <property type="entry name" value="COMT_C"/>
</dbReference>
<dbReference type="Pfam" id="PF00891">
    <property type="entry name" value="Methyltransf_2"/>
    <property type="match status" value="1"/>
</dbReference>
<comment type="similarity">
    <text evidence="4">Belongs to the class I-like SAM-binding methyltransferase superfamily. Cation-independent O-methyltransferase family. COMT subfamily.</text>
</comment>
<organism evidence="8 9">
    <name type="scientific">Lithospermum erythrorhizon</name>
    <name type="common">Purple gromwell</name>
    <name type="synonym">Lithospermum officinale var. erythrorhizon</name>
    <dbReference type="NCBI Taxonomy" id="34254"/>
    <lineage>
        <taxon>Eukaryota</taxon>
        <taxon>Viridiplantae</taxon>
        <taxon>Streptophyta</taxon>
        <taxon>Embryophyta</taxon>
        <taxon>Tracheophyta</taxon>
        <taxon>Spermatophyta</taxon>
        <taxon>Magnoliopsida</taxon>
        <taxon>eudicotyledons</taxon>
        <taxon>Gunneridae</taxon>
        <taxon>Pentapetalae</taxon>
        <taxon>asterids</taxon>
        <taxon>lamiids</taxon>
        <taxon>Boraginales</taxon>
        <taxon>Boraginaceae</taxon>
        <taxon>Boraginoideae</taxon>
        <taxon>Lithospermeae</taxon>
        <taxon>Lithospermum</taxon>
    </lineage>
</organism>
<dbReference type="PROSITE" id="PS51683">
    <property type="entry name" value="SAM_OMT_II"/>
    <property type="match status" value="1"/>
</dbReference>
<keyword evidence="9" id="KW-1185">Reference proteome</keyword>
<dbReference type="InterPro" id="IPR016461">
    <property type="entry name" value="COMT-like"/>
</dbReference>
<evidence type="ECO:0000313" key="9">
    <source>
        <dbReference type="Proteomes" id="UP001454036"/>
    </source>
</evidence>
<dbReference type="Pfam" id="PF08100">
    <property type="entry name" value="Dimerisation"/>
    <property type="match status" value="1"/>
</dbReference>
<dbReference type="InterPro" id="IPR029063">
    <property type="entry name" value="SAM-dependent_MTases_sf"/>
</dbReference>
<evidence type="ECO:0000256" key="2">
    <source>
        <dbReference type="ARBA" id="ARBA00022679"/>
    </source>
</evidence>
<keyword evidence="3" id="KW-0949">S-adenosyl-L-methionine</keyword>
<dbReference type="Gene3D" id="1.10.10.10">
    <property type="entry name" value="Winged helix-like DNA-binding domain superfamily/Winged helix DNA-binding domain"/>
    <property type="match status" value="1"/>
</dbReference>
<keyword evidence="2" id="KW-0808">Transferase</keyword>
<evidence type="ECO:0000256" key="3">
    <source>
        <dbReference type="ARBA" id="ARBA00022691"/>
    </source>
</evidence>
<dbReference type="AlphaFoldDB" id="A0AAV3RWZ2"/>
<comment type="caution">
    <text evidence="8">The sequence shown here is derived from an EMBL/GenBank/DDBJ whole genome shotgun (WGS) entry which is preliminary data.</text>
</comment>
<dbReference type="PIRSF" id="PIRSF005739">
    <property type="entry name" value="O-mtase"/>
    <property type="match status" value="1"/>
</dbReference>
<dbReference type="Gene3D" id="3.40.50.150">
    <property type="entry name" value="Vaccinia Virus protein VP39"/>
    <property type="match status" value="1"/>
</dbReference>
<dbReference type="GO" id="GO:0046983">
    <property type="term" value="F:protein dimerization activity"/>
    <property type="evidence" value="ECO:0007669"/>
    <property type="project" value="InterPro"/>
</dbReference>
<feature type="active site" description="Proton acceptor" evidence="5">
    <location>
        <position position="270"/>
    </location>
</feature>